<dbReference type="InterPro" id="IPR036691">
    <property type="entry name" value="Endo/exonu/phosph_ase_sf"/>
</dbReference>
<protein>
    <recommendedName>
        <fullName evidence="1">Endonuclease/exonuclease/phosphatase domain-containing protein</fullName>
    </recommendedName>
</protein>
<accession>A0A5B7DDE9</accession>
<gene>
    <name evidence="2" type="ORF">E2C01_012242</name>
</gene>
<evidence type="ECO:0000313" key="3">
    <source>
        <dbReference type="Proteomes" id="UP000324222"/>
    </source>
</evidence>
<dbReference type="Gene3D" id="3.60.10.10">
    <property type="entry name" value="Endonuclease/exonuclease/phosphatase"/>
    <property type="match status" value="1"/>
</dbReference>
<reference evidence="2 3" key="1">
    <citation type="submission" date="2019-05" db="EMBL/GenBank/DDBJ databases">
        <title>Another draft genome of Portunus trituberculatus and its Hox gene families provides insights of decapod evolution.</title>
        <authorList>
            <person name="Jeong J.-H."/>
            <person name="Song I."/>
            <person name="Kim S."/>
            <person name="Choi T."/>
            <person name="Kim D."/>
            <person name="Ryu S."/>
            <person name="Kim W."/>
        </authorList>
    </citation>
    <scope>NUCLEOTIDE SEQUENCE [LARGE SCALE GENOMIC DNA]</scope>
    <source>
        <tissue evidence="2">Muscle</tissue>
    </source>
</reference>
<evidence type="ECO:0000313" key="2">
    <source>
        <dbReference type="EMBL" id="MPC19328.1"/>
    </source>
</evidence>
<dbReference type="Pfam" id="PF14529">
    <property type="entry name" value="Exo_endo_phos_2"/>
    <property type="match status" value="1"/>
</dbReference>
<name>A0A5B7DDE9_PORTR</name>
<dbReference type="Proteomes" id="UP000324222">
    <property type="component" value="Unassembled WGS sequence"/>
</dbReference>
<organism evidence="2 3">
    <name type="scientific">Portunus trituberculatus</name>
    <name type="common">Swimming crab</name>
    <name type="synonym">Neptunus trituberculatus</name>
    <dbReference type="NCBI Taxonomy" id="210409"/>
    <lineage>
        <taxon>Eukaryota</taxon>
        <taxon>Metazoa</taxon>
        <taxon>Ecdysozoa</taxon>
        <taxon>Arthropoda</taxon>
        <taxon>Crustacea</taxon>
        <taxon>Multicrustacea</taxon>
        <taxon>Malacostraca</taxon>
        <taxon>Eumalacostraca</taxon>
        <taxon>Eucarida</taxon>
        <taxon>Decapoda</taxon>
        <taxon>Pleocyemata</taxon>
        <taxon>Brachyura</taxon>
        <taxon>Eubrachyura</taxon>
        <taxon>Portunoidea</taxon>
        <taxon>Portunidae</taxon>
        <taxon>Portuninae</taxon>
        <taxon>Portunus</taxon>
    </lineage>
</organism>
<feature type="domain" description="Endonuclease/exonuclease/phosphatase" evidence="1">
    <location>
        <begin position="72"/>
        <end position="154"/>
    </location>
</feature>
<proteinExistence type="predicted"/>
<comment type="caution">
    <text evidence="2">The sequence shown here is derived from an EMBL/GenBank/DDBJ whole genome shotgun (WGS) entry which is preliminary data.</text>
</comment>
<sequence length="190" mass="21652">MFKVTNTLIISPITDIRKGIKINEIEAELHKTLTNTIIVGDSDTTLFLARLHDPLAKTSVGNPLLYPFMEISIHGDFNVNHQLWFPSPFTDHPDELAFNFAILHDLEQLVQHPTRIPDRLRNMASILDLFLTSNLSAYTVTQSSLLSYSDHNLIFVSCPISPIPLQDPPKWRSSSNFYRIFSNVSMFILK</sequence>
<dbReference type="EMBL" id="VSRR010000760">
    <property type="protein sequence ID" value="MPC19328.1"/>
    <property type="molecule type" value="Genomic_DNA"/>
</dbReference>
<dbReference type="InterPro" id="IPR005135">
    <property type="entry name" value="Endo/exonuclease/phosphatase"/>
</dbReference>
<dbReference type="AlphaFoldDB" id="A0A5B7DDE9"/>
<dbReference type="SUPFAM" id="SSF56219">
    <property type="entry name" value="DNase I-like"/>
    <property type="match status" value="1"/>
</dbReference>
<keyword evidence="3" id="KW-1185">Reference proteome</keyword>
<evidence type="ECO:0000259" key="1">
    <source>
        <dbReference type="Pfam" id="PF14529"/>
    </source>
</evidence>
<dbReference type="GO" id="GO:0003824">
    <property type="term" value="F:catalytic activity"/>
    <property type="evidence" value="ECO:0007669"/>
    <property type="project" value="InterPro"/>
</dbReference>